<evidence type="ECO:0000256" key="1">
    <source>
        <dbReference type="SAM" id="MobiDB-lite"/>
    </source>
</evidence>
<dbReference type="EMBL" id="HBUE01116753">
    <property type="protein sequence ID" value="CAG6490678.1"/>
    <property type="molecule type" value="Transcribed_RNA"/>
</dbReference>
<proteinExistence type="predicted"/>
<evidence type="ECO:0000313" key="2">
    <source>
        <dbReference type="EMBL" id="CAG6547306.1"/>
    </source>
</evidence>
<dbReference type="EMBL" id="HBUE01236327">
    <property type="protein sequence ID" value="CAG6547306.1"/>
    <property type="molecule type" value="Transcribed_RNA"/>
</dbReference>
<accession>A0A8D8I801</accession>
<feature type="compositionally biased region" description="Basic and acidic residues" evidence="1">
    <location>
        <begin position="45"/>
        <end position="55"/>
    </location>
</feature>
<dbReference type="EMBL" id="HBUE01343241">
    <property type="protein sequence ID" value="CAG6599496.1"/>
    <property type="molecule type" value="Transcribed_RNA"/>
</dbReference>
<feature type="region of interest" description="Disordered" evidence="1">
    <location>
        <begin position="1"/>
        <end position="59"/>
    </location>
</feature>
<name>A0A8D8I801_CULPI</name>
<reference evidence="2" key="1">
    <citation type="submission" date="2021-05" db="EMBL/GenBank/DDBJ databases">
        <authorList>
            <person name="Alioto T."/>
            <person name="Alioto T."/>
            <person name="Gomez Garrido J."/>
        </authorList>
    </citation>
    <scope>NUCLEOTIDE SEQUENCE</scope>
</reference>
<dbReference type="EMBL" id="HBUE01116752">
    <property type="protein sequence ID" value="CAG6490676.1"/>
    <property type="molecule type" value="Transcribed_RNA"/>
</dbReference>
<protein>
    <submittedName>
        <fullName evidence="2">(northern house mosquito) hypothetical protein</fullName>
    </submittedName>
</protein>
<dbReference type="AlphaFoldDB" id="A0A8D8I801"/>
<organism evidence="2">
    <name type="scientific">Culex pipiens</name>
    <name type="common">House mosquito</name>
    <dbReference type="NCBI Taxonomy" id="7175"/>
    <lineage>
        <taxon>Eukaryota</taxon>
        <taxon>Metazoa</taxon>
        <taxon>Ecdysozoa</taxon>
        <taxon>Arthropoda</taxon>
        <taxon>Hexapoda</taxon>
        <taxon>Insecta</taxon>
        <taxon>Pterygota</taxon>
        <taxon>Neoptera</taxon>
        <taxon>Endopterygota</taxon>
        <taxon>Diptera</taxon>
        <taxon>Nematocera</taxon>
        <taxon>Culicoidea</taxon>
        <taxon>Culicidae</taxon>
        <taxon>Culicinae</taxon>
        <taxon>Culicini</taxon>
        <taxon>Culex</taxon>
        <taxon>Culex</taxon>
    </lineage>
</organism>
<sequence>MRRSKLRSIEQKVLTAGRRPAMPSVLRSGAETSTRRNANRRSQKHKLDQLKRDLTSRTGNRELAYTGQLTTKMHNEALKLFGYTSSVMSDLAQHFQACRPGPEKY</sequence>